<name>A0ABW3U7F0_9GAMM</name>
<feature type="transmembrane region" description="Helical" evidence="1">
    <location>
        <begin position="95"/>
        <end position="113"/>
    </location>
</feature>
<evidence type="ECO:0000313" key="3">
    <source>
        <dbReference type="Proteomes" id="UP001597264"/>
    </source>
</evidence>
<keyword evidence="1" id="KW-1133">Transmembrane helix</keyword>
<evidence type="ECO:0000313" key="2">
    <source>
        <dbReference type="EMBL" id="MFD1216792.1"/>
    </source>
</evidence>
<comment type="caution">
    <text evidence="2">The sequence shown here is derived from an EMBL/GenBank/DDBJ whole genome shotgun (WGS) entry which is preliminary data.</text>
</comment>
<feature type="transmembrane region" description="Helical" evidence="1">
    <location>
        <begin position="293"/>
        <end position="310"/>
    </location>
</feature>
<feature type="transmembrane region" description="Helical" evidence="1">
    <location>
        <begin position="55"/>
        <end position="74"/>
    </location>
</feature>
<accession>A0ABW3U7F0</accession>
<feature type="transmembrane region" description="Helical" evidence="1">
    <location>
        <begin position="32"/>
        <end position="49"/>
    </location>
</feature>
<dbReference type="EMBL" id="JBHTLR010000008">
    <property type="protein sequence ID" value="MFD1216792.1"/>
    <property type="molecule type" value="Genomic_DNA"/>
</dbReference>
<keyword evidence="1" id="KW-0472">Membrane</keyword>
<gene>
    <name evidence="2" type="ORF">ACFQ2X_09290</name>
</gene>
<feature type="transmembrane region" description="Helical" evidence="1">
    <location>
        <begin position="197"/>
        <end position="214"/>
    </location>
</feature>
<sequence>MGVLLTGLVILLVFVAPALAIYPRLVVSPKDFVAAPFVSILVVIGLYSLLNGFDIYRVGVVQAVAAVLVLIAVYRVSTILKSAEVDVRWPASEKAILVIAAALAFYVATKLYVDGFVFHDEIYSWNYWAVQHFLGEDIDFSNTRAPYPQLFPKVLSFSYMVVGSIEWQVPVKTALACISFSVFCAFGLVMSERSNRALLLFFLLLVFLLEGVRLDNILANGMPDALMGCALVVSVYFLVRSWSEDAQLKLVALSVVCAVVSALSKQPGLLWAVFSLPIIQSIHTFRSGGQWRPFMVTLVAPVAAITWMLTEGANFQKNQGVVGRSFSDRDILEQLDFSVNQYLWQEPVILGLLAAAVALATWRRRGVSLLLLFSIPSLLSWFLFASYDMRAGTAALLSLGFLVAYCDFGLRAKGVTAVDSGSLLSSSTAAKSRYLLLGFAVLLGIGGGISTLNKAQKNGEKFAENFELESAPLNNMVTMFHGDGQAVYQEIFNRGHEVQLWTPTAYVYGLFYGYTGVARPRNGYKYNLKSLLAELRERRPDFVTDSGNRPGGSAARALRNLIGKRCPRMFKKIAGPENLYRVNVYKLDQNLLDSEYCKV</sequence>
<protein>
    <recommendedName>
        <fullName evidence="4">Glycosyltransferase RgtA/B/C/D-like domain-containing protein</fullName>
    </recommendedName>
</protein>
<evidence type="ECO:0000256" key="1">
    <source>
        <dbReference type="SAM" id="Phobius"/>
    </source>
</evidence>
<feature type="transmembrane region" description="Helical" evidence="1">
    <location>
        <begin position="393"/>
        <end position="412"/>
    </location>
</feature>
<keyword evidence="1" id="KW-0812">Transmembrane</keyword>
<feature type="transmembrane region" description="Helical" evidence="1">
    <location>
        <begin position="6"/>
        <end position="25"/>
    </location>
</feature>
<feature type="transmembrane region" description="Helical" evidence="1">
    <location>
        <begin position="369"/>
        <end position="387"/>
    </location>
</feature>
<dbReference type="Proteomes" id="UP001597264">
    <property type="component" value="Unassembled WGS sequence"/>
</dbReference>
<reference evidence="3" key="1">
    <citation type="journal article" date="2019" name="Int. J. Syst. Evol. Microbiol.">
        <title>The Global Catalogue of Microorganisms (GCM) 10K type strain sequencing project: providing services to taxonomists for standard genome sequencing and annotation.</title>
        <authorList>
            <consortium name="The Broad Institute Genomics Platform"/>
            <consortium name="The Broad Institute Genome Sequencing Center for Infectious Disease"/>
            <person name="Wu L."/>
            <person name="Ma J."/>
        </authorList>
    </citation>
    <scope>NUCLEOTIDE SEQUENCE [LARGE SCALE GENOMIC DNA]</scope>
    <source>
        <strain evidence="3">CCUG 54356</strain>
    </source>
</reference>
<feature type="transmembrane region" description="Helical" evidence="1">
    <location>
        <begin position="220"/>
        <end position="239"/>
    </location>
</feature>
<feature type="transmembrane region" description="Helical" evidence="1">
    <location>
        <begin position="169"/>
        <end position="190"/>
    </location>
</feature>
<evidence type="ECO:0008006" key="4">
    <source>
        <dbReference type="Google" id="ProtNLM"/>
    </source>
</evidence>
<feature type="transmembrane region" description="Helical" evidence="1">
    <location>
        <begin position="246"/>
        <end position="263"/>
    </location>
</feature>
<organism evidence="2 3">
    <name type="scientific">Microbulbifer celer</name>
    <dbReference type="NCBI Taxonomy" id="435905"/>
    <lineage>
        <taxon>Bacteria</taxon>
        <taxon>Pseudomonadati</taxon>
        <taxon>Pseudomonadota</taxon>
        <taxon>Gammaproteobacteria</taxon>
        <taxon>Cellvibrionales</taxon>
        <taxon>Microbulbiferaceae</taxon>
        <taxon>Microbulbifer</taxon>
    </lineage>
</organism>
<dbReference type="RefSeq" id="WP_230436919.1">
    <property type="nucleotide sequence ID" value="NZ_CP087715.1"/>
</dbReference>
<feature type="transmembrane region" description="Helical" evidence="1">
    <location>
        <begin position="433"/>
        <end position="452"/>
    </location>
</feature>
<keyword evidence="3" id="KW-1185">Reference proteome</keyword>
<proteinExistence type="predicted"/>